<dbReference type="SMART" id="SM00409">
    <property type="entry name" value="IG"/>
    <property type="match status" value="2"/>
</dbReference>
<dbReference type="CDD" id="cd05846">
    <property type="entry name" value="IgV_1_MRC-OX-2_like"/>
    <property type="match status" value="1"/>
</dbReference>
<dbReference type="SUPFAM" id="SSF48726">
    <property type="entry name" value="Immunoglobulin"/>
    <property type="match status" value="4"/>
</dbReference>
<dbReference type="GO" id="GO:0150079">
    <property type="term" value="P:negative regulation of neuroinflammatory response"/>
    <property type="evidence" value="ECO:0007669"/>
    <property type="project" value="TreeGrafter"/>
</dbReference>
<dbReference type="GO" id="GO:0050776">
    <property type="term" value="P:regulation of immune response"/>
    <property type="evidence" value="ECO:0007669"/>
    <property type="project" value="InterPro"/>
</dbReference>
<dbReference type="GO" id="GO:0098632">
    <property type="term" value="F:cell-cell adhesion mediator activity"/>
    <property type="evidence" value="ECO:0007669"/>
    <property type="project" value="InterPro"/>
</dbReference>
<evidence type="ECO:0000256" key="5">
    <source>
        <dbReference type="ARBA" id="ARBA00023136"/>
    </source>
</evidence>
<reference evidence="13 14" key="2">
    <citation type="journal article" date="2021" name="J. Hered.">
        <title>Feather Gene Expression Elucidates the Developmental Basis of Plumage Iridescence in African Starlings.</title>
        <authorList>
            <person name="Rubenstein D.R."/>
            <person name="Corvelo A."/>
            <person name="MacManes M.D."/>
            <person name="Maia R."/>
            <person name="Narzisi G."/>
            <person name="Rousaki A."/>
            <person name="Vandenabeele P."/>
            <person name="Shawkey M.D."/>
            <person name="Solomon J."/>
        </authorList>
    </citation>
    <scope>NUCLEOTIDE SEQUENCE [LARGE SCALE GENOMIC DNA]</scope>
    <source>
        <strain evidence="13">SS15</strain>
    </source>
</reference>
<dbReference type="InterPro" id="IPR036179">
    <property type="entry name" value="Ig-like_dom_sf"/>
</dbReference>
<evidence type="ECO:0000256" key="8">
    <source>
        <dbReference type="ARBA" id="ARBA00023319"/>
    </source>
</evidence>
<dbReference type="InterPro" id="IPR007110">
    <property type="entry name" value="Ig-like_dom"/>
</dbReference>
<dbReference type="GO" id="GO:0009986">
    <property type="term" value="C:cell surface"/>
    <property type="evidence" value="ECO:0007669"/>
    <property type="project" value="TreeGrafter"/>
</dbReference>
<evidence type="ECO:0000256" key="1">
    <source>
        <dbReference type="ARBA" id="ARBA00004167"/>
    </source>
</evidence>
<dbReference type="PROSITE" id="PS51257">
    <property type="entry name" value="PROKAR_LIPOPROTEIN"/>
    <property type="match status" value="1"/>
</dbReference>
<feature type="compositionally biased region" description="Basic and acidic residues" evidence="9">
    <location>
        <begin position="640"/>
        <end position="653"/>
    </location>
</feature>
<dbReference type="Gene3D" id="2.60.40.10">
    <property type="entry name" value="Immunoglobulins"/>
    <property type="match status" value="4"/>
</dbReference>
<keyword evidence="3" id="KW-0732">Signal</keyword>
<dbReference type="GO" id="GO:0043031">
    <property type="term" value="P:negative regulation of macrophage activation"/>
    <property type="evidence" value="ECO:0007669"/>
    <property type="project" value="InterPro"/>
</dbReference>
<feature type="transmembrane region" description="Helical" evidence="10">
    <location>
        <begin position="600"/>
        <end position="620"/>
    </location>
</feature>
<protein>
    <recommendedName>
        <fullName evidence="11">Ig-like domain-containing protein</fullName>
    </recommendedName>
</protein>
<keyword evidence="2 10" id="KW-0812">Transmembrane</keyword>
<evidence type="ECO:0000313" key="14">
    <source>
        <dbReference type="Proteomes" id="UP000618051"/>
    </source>
</evidence>
<dbReference type="OrthoDB" id="8749387at2759"/>
<dbReference type="AlphaFoldDB" id="A0A835NUW9"/>
<evidence type="ECO:0000256" key="2">
    <source>
        <dbReference type="ARBA" id="ARBA00022692"/>
    </source>
</evidence>
<feature type="region of interest" description="Disordered" evidence="9">
    <location>
        <begin position="627"/>
        <end position="653"/>
    </location>
</feature>
<gene>
    <name evidence="13" type="ORF">IHE44_0005875</name>
    <name evidence="12" type="ORF">IHE44_008287</name>
</gene>
<keyword evidence="4 10" id="KW-1133">Transmembrane helix</keyword>
<dbReference type="GO" id="GO:0016020">
    <property type="term" value="C:membrane"/>
    <property type="evidence" value="ECO:0007669"/>
    <property type="project" value="UniProtKB-SubCell"/>
</dbReference>
<dbReference type="GO" id="GO:0030424">
    <property type="term" value="C:axon"/>
    <property type="evidence" value="ECO:0007669"/>
    <property type="project" value="TreeGrafter"/>
</dbReference>
<keyword evidence="7" id="KW-0325">Glycoprotein</keyword>
<keyword evidence="14" id="KW-1185">Reference proteome</keyword>
<evidence type="ECO:0000313" key="13">
    <source>
        <dbReference type="EMBL" id="KAI1242341.1"/>
    </source>
</evidence>
<feature type="domain" description="Ig-like" evidence="11">
    <location>
        <begin position="124"/>
        <end position="215"/>
    </location>
</feature>
<dbReference type="Pfam" id="PF07686">
    <property type="entry name" value="V-set"/>
    <property type="match status" value="2"/>
</dbReference>
<keyword evidence="6" id="KW-1015">Disulfide bond</keyword>
<evidence type="ECO:0000259" key="11">
    <source>
        <dbReference type="PROSITE" id="PS50835"/>
    </source>
</evidence>
<evidence type="ECO:0000256" key="10">
    <source>
        <dbReference type="SAM" id="Phobius"/>
    </source>
</evidence>
<dbReference type="PANTHER" id="PTHR46841:SF7">
    <property type="entry name" value="IG-LIKE DOMAIN-CONTAINING PROTEIN"/>
    <property type="match status" value="1"/>
</dbReference>
<reference evidence="13" key="3">
    <citation type="submission" date="2022-01" db="EMBL/GenBank/DDBJ databases">
        <authorList>
            <person name="Rubenstein D.R."/>
        </authorList>
    </citation>
    <scope>NUCLEOTIDE SEQUENCE</scope>
    <source>
        <strain evidence="13">SS15</strain>
        <tissue evidence="13">Liver</tissue>
    </source>
</reference>
<keyword evidence="5 10" id="KW-0472">Membrane</keyword>
<reference evidence="12" key="1">
    <citation type="submission" date="2020-10" db="EMBL/GenBank/DDBJ databases">
        <title>Feather gene expression reveals the developmental basis of iridescence in African starlings.</title>
        <authorList>
            <person name="Rubenstein D.R."/>
        </authorList>
    </citation>
    <scope>NUCLEOTIDE SEQUENCE</scope>
    <source>
        <strain evidence="12">SS15</strain>
        <tissue evidence="12">Liver</tissue>
    </source>
</reference>
<feature type="domain" description="Ig-like" evidence="11">
    <location>
        <begin position="367"/>
        <end position="479"/>
    </location>
</feature>
<accession>A0A835NUW9</accession>
<sequence length="702" mass="78293">MEGLRKTASVQVMNRKVQAVQAGGNVTFSCRSVTKEDVIQVTWQKETDGAEDNIATYSTVNGQRITKAYVSHVSFAHSKLQASAISLHGVTLHDEGCYKCIFNTFPSGAVTGRMCLKVYAISDPKVETKLIPSPDKAENSEKMVGMSCSATGKPAPKITWHLPSILQQKPREYHIKFSNQTVTVISNFTHTHSKILQEYPITCMIQHPSLNVTLVLPTDSLEQGPDSSMALTIAIAVGVLVPLTSLLLLACLLYHCLRHLRDPDRNPTWPCWYIPSMCTLDFGENFGEKEAVEDMQHISQVLPACNKAKKCRQYGATGRHGLGGLEKLKPETAKKQHQSPIVRQMFSLKESLYGVQRVSCCKYNLEPHVVLDPGLPWGSCTVQFYPLKESIQSDTIIVAALGGEANIYCNFSLSMDVLQVTWQKRNGTSFQNMATYSPAYGQRLIGSFQKKVHFTRAIPKVSAITLQNLTLEDDSYYRCIFNVFHHGSFSKDICLNIQTISELTVEFHSFLPAEGLLTAMCSATGKPASNITWLDDRGLEETPQIHHIQNTNRTVTVTSRLNFSASHLQALFCLLDHPQGRKKKALHLEKGLEDVQKNTVIITLILAAVLLLLVLIYCAMRLNNSRRNKQKAHTGAPRTPAKEKGLQQDLDERSSLSLHTPKDQHITYQNEGSLFALFFAAWDRHTGQMTQRVPRVPSSNDQ</sequence>
<comment type="subcellular location">
    <subcellularLocation>
        <location evidence="1">Membrane</location>
        <topology evidence="1">Single-pass membrane protein</topology>
    </subcellularLocation>
</comment>
<comment type="caution">
    <text evidence="12">The sequence shown here is derived from an EMBL/GenBank/DDBJ whole genome shotgun (WGS) entry which is preliminary data.</text>
</comment>
<evidence type="ECO:0000256" key="4">
    <source>
        <dbReference type="ARBA" id="ARBA00022989"/>
    </source>
</evidence>
<keyword evidence="8" id="KW-0393">Immunoglobulin domain</keyword>
<dbReference type="EMBL" id="JADDUC020000002">
    <property type="protein sequence ID" value="KAI1242341.1"/>
    <property type="molecule type" value="Genomic_DNA"/>
</dbReference>
<dbReference type="GO" id="GO:0043025">
    <property type="term" value="C:neuronal cell body"/>
    <property type="evidence" value="ECO:0007669"/>
    <property type="project" value="TreeGrafter"/>
</dbReference>
<dbReference type="InterPro" id="IPR047164">
    <property type="entry name" value="OX2G-like"/>
</dbReference>
<dbReference type="InterPro" id="IPR013162">
    <property type="entry name" value="CD80_C2-set"/>
</dbReference>
<dbReference type="PANTHER" id="PTHR46841">
    <property type="entry name" value="OX-2 MEMBRANE GLYCOPROTEIN"/>
    <property type="match status" value="1"/>
</dbReference>
<organism evidence="12">
    <name type="scientific">Lamprotornis superbus</name>
    <dbReference type="NCBI Taxonomy" id="245042"/>
    <lineage>
        <taxon>Eukaryota</taxon>
        <taxon>Metazoa</taxon>
        <taxon>Chordata</taxon>
        <taxon>Craniata</taxon>
        <taxon>Vertebrata</taxon>
        <taxon>Euteleostomi</taxon>
        <taxon>Archelosauria</taxon>
        <taxon>Archosauria</taxon>
        <taxon>Dinosauria</taxon>
        <taxon>Saurischia</taxon>
        <taxon>Theropoda</taxon>
        <taxon>Coelurosauria</taxon>
        <taxon>Aves</taxon>
        <taxon>Neognathae</taxon>
        <taxon>Neoaves</taxon>
        <taxon>Telluraves</taxon>
        <taxon>Australaves</taxon>
        <taxon>Passeriformes</taxon>
        <taxon>Sturnidae</taxon>
        <taxon>Lamprotornis</taxon>
    </lineage>
</organism>
<dbReference type="GO" id="GO:0034113">
    <property type="term" value="P:heterotypic cell-cell adhesion"/>
    <property type="evidence" value="ECO:0007669"/>
    <property type="project" value="TreeGrafter"/>
</dbReference>
<name>A0A835NUW9_9PASS</name>
<proteinExistence type="predicted"/>
<dbReference type="InterPro" id="IPR013106">
    <property type="entry name" value="Ig_V-set"/>
</dbReference>
<evidence type="ECO:0000256" key="6">
    <source>
        <dbReference type="ARBA" id="ARBA00023157"/>
    </source>
</evidence>
<dbReference type="InterPro" id="IPR003599">
    <property type="entry name" value="Ig_sub"/>
</dbReference>
<dbReference type="PROSITE" id="PS50835">
    <property type="entry name" value="IG_LIKE"/>
    <property type="match status" value="3"/>
</dbReference>
<evidence type="ECO:0000313" key="12">
    <source>
        <dbReference type="EMBL" id="KAG0122966.1"/>
    </source>
</evidence>
<feature type="domain" description="Ig-like" evidence="11">
    <location>
        <begin position="8"/>
        <end position="111"/>
    </location>
</feature>
<dbReference type="InterPro" id="IPR033321">
    <property type="entry name" value="CD200_Ig_V_dom"/>
</dbReference>
<dbReference type="Proteomes" id="UP000618051">
    <property type="component" value="Unassembled WGS sequence"/>
</dbReference>
<dbReference type="Pfam" id="PF08205">
    <property type="entry name" value="C2-set_2"/>
    <property type="match status" value="2"/>
</dbReference>
<evidence type="ECO:0000256" key="7">
    <source>
        <dbReference type="ARBA" id="ARBA00023180"/>
    </source>
</evidence>
<evidence type="ECO:0000256" key="9">
    <source>
        <dbReference type="SAM" id="MobiDB-lite"/>
    </source>
</evidence>
<dbReference type="EMBL" id="JADDUC010000032">
    <property type="protein sequence ID" value="KAG0122966.1"/>
    <property type="molecule type" value="Genomic_DNA"/>
</dbReference>
<dbReference type="InterPro" id="IPR013783">
    <property type="entry name" value="Ig-like_fold"/>
</dbReference>
<evidence type="ECO:0000256" key="3">
    <source>
        <dbReference type="ARBA" id="ARBA00022729"/>
    </source>
</evidence>